<keyword evidence="1" id="KW-1133">Transmembrane helix</keyword>
<keyword evidence="1" id="KW-0812">Transmembrane</keyword>
<organism evidence="2 3">
    <name type="scientific">Meloidogyne incognita</name>
    <name type="common">Southern root-knot nematode worm</name>
    <name type="synonym">Oxyuris incognita</name>
    <dbReference type="NCBI Taxonomy" id="6306"/>
    <lineage>
        <taxon>Eukaryota</taxon>
        <taxon>Metazoa</taxon>
        <taxon>Ecdysozoa</taxon>
        <taxon>Nematoda</taxon>
        <taxon>Chromadorea</taxon>
        <taxon>Rhabditida</taxon>
        <taxon>Tylenchina</taxon>
        <taxon>Tylenchomorpha</taxon>
        <taxon>Tylenchoidea</taxon>
        <taxon>Meloidogynidae</taxon>
        <taxon>Meloidogyninae</taxon>
        <taxon>Meloidogyne</taxon>
        <taxon>Meloidogyne incognita group</taxon>
    </lineage>
</organism>
<feature type="transmembrane region" description="Helical" evidence="1">
    <location>
        <begin position="55"/>
        <end position="74"/>
    </location>
</feature>
<proteinExistence type="predicted"/>
<protein>
    <submittedName>
        <fullName evidence="3">Candidate secreted effector</fullName>
    </submittedName>
</protein>
<evidence type="ECO:0000256" key="1">
    <source>
        <dbReference type="SAM" id="Phobius"/>
    </source>
</evidence>
<keyword evidence="2" id="KW-1185">Reference proteome</keyword>
<accession>A0A914MKU1</accession>
<reference evidence="3" key="1">
    <citation type="submission" date="2022-11" db="UniProtKB">
        <authorList>
            <consortium name="WormBaseParasite"/>
        </authorList>
    </citation>
    <scope>IDENTIFICATION</scope>
</reference>
<dbReference type="AlphaFoldDB" id="A0A914MKU1"/>
<dbReference type="Proteomes" id="UP000887563">
    <property type="component" value="Unplaced"/>
</dbReference>
<evidence type="ECO:0000313" key="2">
    <source>
        <dbReference type="Proteomes" id="UP000887563"/>
    </source>
</evidence>
<evidence type="ECO:0000313" key="3">
    <source>
        <dbReference type="WBParaSite" id="Minc3s01913g27157"/>
    </source>
</evidence>
<sequence>MDIGSDSRSVGTSDVSDLSGAESFFFLPPFFFFFLPSVGLAFDSKYSFSCCLLKYSLVLSVSSLFAIAFSTLPLNSPKVSSSPLNISF</sequence>
<dbReference type="WBParaSite" id="Minc3s01913g27157">
    <property type="protein sequence ID" value="Minc3s01913g27157"/>
    <property type="gene ID" value="Minc3s01913g27157"/>
</dbReference>
<feature type="transmembrane region" description="Helical" evidence="1">
    <location>
        <begin position="24"/>
        <end position="43"/>
    </location>
</feature>
<name>A0A914MKU1_MELIC</name>
<keyword evidence="1" id="KW-0472">Membrane</keyword>